<dbReference type="OrthoDB" id="2013020at2759"/>
<dbReference type="PANTHER" id="PTHR24348:SF68">
    <property type="entry name" value="SERINE_THREONINE-PROTEIN KINASE ATG1C"/>
    <property type="match status" value="1"/>
</dbReference>
<evidence type="ECO:0000313" key="3">
    <source>
        <dbReference type="EMBL" id="KAA6395448.1"/>
    </source>
</evidence>
<dbReference type="GO" id="GO:0010506">
    <property type="term" value="P:regulation of autophagy"/>
    <property type="evidence" value="ECO:0007669"/>
    <property type="project" value="InterPro"/>
</dbReference>
<dbReference type="InterPro" id="IPR000719">
    <property type="entry name" value="Prot_kinase_dom"/>
</dbReference>
<dbReference type="Proteomes" id="UP000324800">
    <property type="component" value="Unassembled WGS sequence"/>
</dbReference>
<dbReference type="PANTHER" id="PTHR24348">
    <property type="entry name" value="SERINE/THREONINE-PROTEIN KINASE UNC-51-RELATED"/>
    <property type="match status" value="1"/>
</dbReference>
<dbReference type="InterPro" id="IPR011009">
    <property type="entry name" value="Kinase-like_dom_sf"/>
</dbReference>
<accession>A0A5J4WKL2</accession>
<organism evidence="3 4">
    <name type="scientific">Streblomastix strix</name>
    <dbReference type="NCBI Taxonomy" id="222440"/>
    <lineage>
        <taxon>Eukaryota</taxon>
        <taxon>Metamonada</taxon>
        <taxon>Preaxostyla</taxon>
        <taxon>Oxymonadida</taxon>
        <taxon>Streblomastigidae</taxon>
        <taxon>Streblomastix</taxon>
    </lineage>
</organism>
<comment type="caution">
    <text evidence="3">The sequence shown here is derived from an EMBL/GenBank/DDBJ whole genome shotgun (WGS) entry which is preliminary data.</text>
</comment>
<dbReference type="EMBL" id="SNRW01001682">
    <property type="protein sequence ID" value="KAA6395448.1"/>
    <property type="molecule type" value="Genomic_DNA"/>
</dbReference>
<gene>
    <name evidence="3" type="ORF">EZS28_009029</name>
</gene>
<dbReference type="SUPFAM" id="SSF56112">
    <property type="entry name" value="Protein kinase-like (PK-like)"/>
    <property type="match status" value="1"/>
</dbReference>
<dbReference type="GO" id="GO:0005737">
    <property type="term" value="C:cytoplasm"/>
    <property type="evidence" value="ECO:0007669"/>
    <property type="project" value="TreeGrafter"/>
</dbReference>
<evidence type="ECO:0000256" key="1">
    <source>
        <dbReference type="SAM" id="MobiDB-lite"/>
    </source>
</evidence>
<dbReference type="GO" id="GO:0005524">
    <property type="term" value="F:ATP binding"/>
    <property type="evidence" value="ECO:0007669"/>
    <property type="project" value="InterPro"/>
</dbReference>
<dbReference type="AlphaFoldDB" id="A0A5J4WKL2"/>
<evidence type="ECO:0000313" key="4">
    <source>
        <dbReference type="Proteomes" id="UP000324800"/>
    </source>
</evidence>
<name>A0A5J4WKL2_9EUKA</name>
<dbReference type="Gene3D" id="1.10.510.10">
    <property type="entry name" value="Transferase(Phosphotransferase) domain 1"/>
    <property type="match status" value="1"/>
</dbReference>
<keyword evidence="3" id="KW-0418">Kinase</keyword>
<reference evidence="3 4" key="1">
    <citation type="submission" date="2019-03" db="EMBL/GenBank/DDBJ databases">
        <title>Single cell metagenomics reveals metabolic interactions within the superorganism composed of flagellate Streblomastix strix and complex community of Bacteroidetes bacteria on its surface.</title>
        <authorList>
            <person name="Treitli S.C."/>
            <person name="Kolisko M."/>
            <person name="Husnik F."/>
            <person name="Keeling P."/>
            <person name="Hampl V."/>
        </authorList>
    </citation>
    <scope>NUCLEOTIDE SEQUENCE [LARGE SCALE GENOMIC DNA]</scope>
    <source>
        <strain evidence="3">ST1C</strain>
    </source>
</reference>
<feature type="region of interest" description="Disordered" evidence="1">
    <location>
        <begin position="277"/>
        <end position="301"/>
    </location>
</feature>
<feature type="domain" description="Protein kinase" evidence="2">
    <location>
        <begin position="5"/>
        <end position="266"/>
    </location>
</feature>
<dbReference type="Pfam" id="PF00069">
    <property type="entry name" value="Pkinase"/>
    <property type="match status" value="1"/>
</dbReference>
<sequence length="301" mass="34908">MKKDFVCIETLGKGSFGVVQLMKENRTDKLSAWKEMKYQTHKDKQLVDSEVNIMRNIYKYLSDQASKQNSPFVSIIKPLGGFENKDNDTYVLILEYCSMGDLRKFINETKELINEDRVWNFTGQIASAIHQLHMINIVHKDIKPENILINENFHLKLADFGLSQHLQDNQITLKTDGTPLQQTLATDIWAFGITLCELITQKHPFFEDMKSQHVTLEMLIQKLQQKQLLQIQGSFSDNLKSLVKKMLENKHEDRITAGQIVTIPEIVDILMPKKSNLKQENNIKSKETEEKEKENKQNESE</sequence>
<dbReference type="PROSITE" id="PS00108">
    <property type="entry name" value="PROTEIN_KINASE_ST"/>
    <property type="match status" value="1"/>
</dbReference>
<dbReference type="SMART" id="SM00220">
    <property type="entry name" value="S_TKc"/>
    <property type="match status" value="1"/>
</dbReference>
<feature type="compositionally biased region" description="Basic and acidic residues" evidence="1">
    <location>
        <begin position="281"/>
        <end position="301"/>
    </location>
</feature>
<dbReference type="InterPro" id="IPR045269">
    <property type="entry name" value="Atg1-like"/>
</dbReference>
<proteinExistence type="predicted"/>
<dbReference type="PROSITE" id="PS50011">
    <property type="entry name" value="PROTEIN_KINASE_DOM"/>
    <property type="match status" value="1"/>
</dbReference>
<dbReference type="GO" id="GO:0004674">
    <property type="term" value="F:protein serine/threonine kinase activity"/>
    <property type="evidence" value="ECO:0007669"/>
    <property type="project" value="InterPro"/>
</dbReference>
<evidence type="ECO:0000259" key="2">
    <source>
        <dbReference type="PROSITE" id="PS50011"/>
    </source>
</evidence>
<keyword evidence="3" id="KW-0808">Transferase</keyword>
<dbReference type="InterPro" id="IPR008271">
    <property type="entry name" value="Ser/Thr_kinase_AS"/>
</dbReference>
<protein>
    <submittedName>
        <fullName evidence="3">Putative NEK protein kinase</fullName>
    </submittedName>
</protein>